<dbReference type="GO" id="GO:0006412">
    <property type="term" value="P:translation"/>
    <property type="evidence" value="ECO:0007669"/>
    <property type="project" value="InterPro"/>
</dbReference>
<organism evidence="7 8">
    <name type="scientific">Oncorhynchus tshawytscha</name>
    <name type="common">Chinook salmon</name>
    <name type="synonym">Salmo tshawytscha</name>
    <dbReference type="NCBI Taxonomy" id="74940"/>
    <lineage>
        <taxon>Eukaryota</taxon>
        <taxon>Metazoa</taxon>
        <taxon>Chordata</taxon>
        <taxon>Craniata</taxon>
        <taxon>Vertebrata</taxon>
        <taxon>Euteleostomi</taxon>
        <taxon>Actinopterygii</taxon>
        <taxon>Neopterygii</taxon>
        <taxon>Teleostei</taxon>
        <taxon>Protacanthopterygii</taxon>
        <taxon>Salmoniformes</taxon>
        <taxon>Salmonidae</taxon>
        <taxon>Salmoninae</taxon>
        <taxon>Oncorhynchus</taxon>
    </lineage>
</organism>
<keyword evidence="8" id="KW-1185">Reference proteome</keyword>
<dbReference type="AlphaFoldDB" id="A0AAZ3PT31"/>
<evidence type="ECO:0000256" key="5">
    <source>
        <dbReference type="ARBA" id="ARBA00035467"/>
    </source>
</evidence>
<feature type="compositionally biased region" description="Basic and acidic residues" evidence="6">
    <location>
        <begin position="9"/>
        <end position="23"/>
    </location>
</feature>
<keyword evidence="2" id="KW-0689">Ribosomal protein</keyword>
<dbReference type="GeneTree" id="ENSGT00390000006548"/>
<name>A0AAZ3PT31_ONCTS</name>
<dbReference type="Proteomes" id="UP000694402">
    <property type="component" value="Unassembled WGS sequence"/>
</dbReference>
<reference evidence="7" key="2">
    <citation type="submission" date="2025-08" db="UniProtKB">
        <authorList>
            <consortium name="Ensembl"/>
        </authorList>
    </citation>
    <scope>IDENTIFICATION</scope>
</reference>
<protein>
    <recommendedName>
        <fullName evidence="4">Small ribosomal subunit protein eS17</fullName>
    </recommendedName>
    <alternativeName>
        <fullName evidence="5">40S ribosomal protein S17</fullName>
    </alternativeName>
</protein>
<sequence length="181" mass="20611">MSEQGVQEEAEHAPLRGPRVEDQRGGCVVTYPYHLGADRQEAQDPVAEGRVRTKTVKKAARVIIEKYYTRLGNDFHTNKRVCEEIAIIPSKKLRNKIAGYVTHLMKRIQRGPVRGISIKLQEEERERRDNYVPEVSALDQEIIEVDPDTKEMLKLLDFGSLSNLQVTQPTVGMNFKTPRGV</sequence>
<evidence type="ECO:0000256" key="4">
    <source>
        <dbReference type="ARBA" id="ARBA00035144"/>
    </source>
</evidence>
<dbReference type="PANTHER" id="PTHR10732">
    <property type="entry name" value="40S RIBOSOMAL PROTEIN S17"/>
    <property type="match status" value="1"/>
</dbReference>
<evidence type="ECO:0000313" key="7">
    <source>
        <dbReference type="Ensembl" id="ENSOTSP00005119358.1"/>
    </source>
</evidence>
<evidence type="ECO:0000313" key="8">
    <source>
        <dbReference type="Proteomes" id="UP000694402"/>
    </source>
</evidence>
<dbReference type="Gene3D" id="1.10.60.20">
    <property type="entry name" value="Ribosomal protein S17e-like"/>
    <property type="match status" value="1"/>
</dbReference>
<dbReference type="GO" id="GO:1990904">
    <property type="term" value="C:ribonucleoprotein complex"/>
    <property type="evidence" value="ECO:0007669"/>
    <property type="project" value="UniProtKB-KW"/>
</dbReference>
<reference evidence="7" key="3">
    <citation type="submission" date="2025-09" db="UniProtKB">
        <authorList>
            <consortium name="Ensembl"/>
        </authorList>
    </citation>
    <scope>IDENTIFICATION</scope>
</reference>
<accession>A0AAZ3PT31</accession>
<evidence type="ECO:0000256" key="1">
    <source>
        <dbReference type="ARBA" id="ARBA00010444"/>
    </source>
</evidence>
<dbReference type="SUPFAM" id="SSF116820">
    <property type="entry name" value="Rps17e-like"/>
    <property type="match status" value="1"/>
</dbReference>
<evidence type="ECO:0000256" key="2">
    <source>
        <dbReference type="ARBA" id="ARBA00022980"/>
    </source>
</evidence>
<dbReference type="NCBIfam" id="NF002242">
    <property type="entry name" value="PRK01151.1"/>
    <property type="match status" value="1"/>
</dbReference>
<dbReference type="InterPro" id="IPR018273">
    <property type="entry name" value="Ribosomal_eS17_CS"/>
</dbReference>
<dbReference type="GO" id="GO:0022626">
    <property type="term" value="C:cytosolic ribosome"/>
    <property type="evidence" value="ECO:0007669"/>
    <property type="project" value="UniProtKB-ARBA"/>
</dbReference>
<comment type="similarity">
    <text evidence="1">Belongs to the eukaryotic ribosomal protein eS17 family.</text>
</comment>
<dbReference type="InterPro" id="IPR001210">
    <property type="entry name" value="Ribosomal_eS17"/>
</dbReference>
<evidence type="ECO:0000256" key="3">
    <source>
        <dbReference type="ARBA" id="ARBA00023274"/>
    </source>
</evidence>
<dbReference type="PROSITE" id="PS00712">
    <property type="entry name" value="RIBOSOMAL_S17E"/>
    <property type="match status" value="1"/>
</dbReference>
<dbReference type="FunFam" id="1.10.60.20:FF:000001">
    <property type="entry name" value="40S ribosomal protein S17"/>
    <property type="match status" value="1"/>
</dbReference>
<feature type="region of interest" description="Disordered" evidence="6">
    <location>
        <begin position="1"/>
        <end position="23"/>
    </location>
</feature>
<keyword evidence="3" id="KW-0687">Ribonucleoprotein</keyword>
<dbReference type="HAMAP" id="MF_00511">
    <property type="entry name" value="Ribosomal_eS17"/>
    <property type="match status" value="1"/>
</dbReference>
<evidence type="ECO:0000256" key="6">
    <source>
        <dbReference type="SAM" id="MobiDB-lite"/>
    </source>
</evidence>
<reference evidence="8" key="1">
    <citation type="journal article" date="2018" name="PLoS ONE">
        <title>Chinook salmon (Oncorhynchus tshawytscha) genome and transcriptome.</title>
        <authorList>
            <person name="Christensen K.A."/>
            <person name="Leong J.S."/>
            <person name="Sakhrani D."/>
            <person name="Biagi C.A."/>
            <person name="Minkley D.R."/>
            <person name="Withler R.E."/>
            <person name="Rondeau E.B."/>
            <person name="Koop B.F."/>
            <person name="Devlin R.H."/>
        </authorList>
    </citation>
    <scope>NUCLEOTIDE SEQUENCE [LARGE SCALE GENOMIC DNA]</scope>
</reference>
<gene>
    <name evidence="7" type="primary">LOC112218695</name>
</gene>
<dbReference type="PANTHER" id="PTHR10732:SF0">
    <property type="entry name" value="40S RIBOSOMAL PROTEIN S17"/>
    <property type="match status" value="1"/>
</dbReference>
<proteinExistence type="inferred from homology"/>
<dbReference type="InterPro" id="IPR036401">
    <property type="entry name" value="Ribosomal_eS17_sf"/>
</dbReference>
<dbReference type="GO" id="GO:0003735">
    <property type="term" value="F:structural constituent of ribosome"/>
    <property type="evidence" value="ECO:0007669"/>
    <property type="project" value="InterPro"/>
</dbReference>
<dbReference type="Pfam" id="PF00833">
    <property type="entry name" value="Ribosomal_S17e"/>
    <property type="match status" value="1"/>
</dbReference>
<dbReference type="Ensembl" id="ENSOTST00005192650.1">
    <property type="protein sequence ID" value="ENSOTSP00005119358.1"/>
    <property type="gene ID" value="ENSOTSG00005034601.2"/>
</dbReference>